<evidence type="ECO:0000259" key="12">
    <source>
        <dbReference type="Pfam" id="PF18913"/>
    </source>
</evidence>
<dbReference type="Proteomes" id="UP000243469">
    <property type="component" value="Unassembled WGS sequence"/>
</dbReference>
<evidence type="ECO:0000259" key="11">
    <source>
        <dbReference type="Pfam" id="PF00316"/>
    </source>
</evidence>
<feature type="binding site" evidence="9">
    <location>
        <position position="105"/>
    </location>
    <ligand>
        <name>Mg(2+)</name>
        <dbReference type="ChEBI" id="CHEBI:18420"/>
        <label>1</label>
    </ligand>
</feature>
<dbReference type="FunFam" id="3.40.190.80:FF:000011">
    <property type="entry name" value="Fructose-1,6-bisphosphatase class 1"/>
    <property type="match status" value="1"/>
</dbReference>
<dbReference type="InterPro" id="IPR028343">
    <property type="entry name" value="FBPtase"/>
</dbReference>
<dbReference type="GO" id="GO:0006002">
    <property type="term" value="P:fructose 6-phosphate metabolic process"/>
    <property type="evidence" value="ECO:0007669"/>
    <property type="project" value="TreeGrafter"/>
</dbReference>
<feature type="binding site" evidence="9">
    <location>
        <position position="263"/>
    </location>
    <ligand>
        <name>substrate</name>
    </ligand>
</feature>
<comment type="subcellular location">
    <subcellularLocation>
        <location evidence="9">Cytoplasm</location>
    </subcellularLocation>
</comment>
<dbReference type="PIRSF" id="PIRSF500210">
    <property type="entry name" value="FBPtase"/>
    <property type="match status" value="1"/>
</dbReference>
<feature type="binding site" evidence="9">
    <location>
        <position position="197"/>
    </location>
    <ligand>
        <name>substrate</name>
    </ligand>
</feature>
<evidence type="ECO:0000256" key="3">
    <source>
        <dbReference type="ARBA" id="ARBA00022490"/>
    </source>
</evidence>
<comment type="caution">
    <text evidence="13">The sequence shown here is derived from an EMBL/GenBank/DDBJ whole genome shotgun (WGS) entry which is preliminary data.</text>
</comment>
<comment type="similarity">
    <text evidence="2 9 10">Belongs to the FBPase class 1 family.</text>
</comment>
<dbReference type="GO" id="GO:0030388">
    <property type="term" value="P:fructose 1,6-bisphosphate metabolic process"/>
    <property type="evidence" value="ECO:0007669"/>
    <property type="project" value="TreeGrafter"/>
</dbReference>
<feature type="binding site" evidence="9">
    <location>
        <position position="84"/>
    </location>
    <ligand>
        <name>Mg(2+)</name>
        <dbReference type="ChEBI" id="CHEBI:18420"/>
        <label>1</label>
    </ligand>
</feature>
<protein>
    <recommendedName>
        <fullName evidence="9">Fructose-1,6-bisphosphatase class 1</fullName>
        <shortName evidence="9">FBPase class 1</shortName>
        <ecNumber evidence="9">3.1.3.11</ecNumber>
    </recommendedName>
    <alternativeName>
        <fullName evidence="9">D-fructose-1,6-bisphosphate 1-phosphohydrolase class 1</fullName>
    </alternativeName>
</protein>
<feature type="domain" description="Fructose-1-6-bisphosphatase class 1 C-terminal" evidence="12">
    <location>
        <begin position="187"/>
        <end position="320"/>
    </location>
</feature>
<name>A0A2G6JJQ7_NEPCE</name>
<dbReference type="SUPFAM" id="SSF56655">
    <property type="entry name" value="Carbohydrate phosphatase"/>
    <property type="match status" value="1"/>
</dbReference>
<evidence type="ECO:0000313" key="14">
    <source>
        <dbReference type="Proteomes" id="UP000243469"/>
    </source>
</evidence>
<dbReference type="GO" id="GO:0005829">
    <property type="term" value="C:cytosol"/>
    <property type="evidence" value="ECO:0007669"/>
    <property type="project" value="TreeGrafter"/>
</dbReference>
<evidence type="ECO:0000256" key="4">
    <source>
        <dbReference type="ARBA" id="ARBA00022723"/>
    </source>
</evidence>
<evidence type="ECO:0000256" key="2">
    <source>
        <dbReference type="ARBA" id="ARBA00010941"/>
    </source>
</evidence>
<evidence type="ECO:0000256" key="7">
    <source>
        <dbReference type="ARBA" id="ARBA00023277"/>
    </source>
</evidence>
<evidence type="ECO:0000256" key="1">
    <source>
        <dbReference type="ARBA" id="ARBA00001273"/>
    </source>
</evidence>
<feature type="domain" description="Fructose-1-6-bisphosphatase class I N-terminal" evidence="11">
    <location>
        <begin position="4"/>
        <end position="183"/>
    </location>
</feature>
<keyword evidence="4 9" id="KW-0479">Metal-binding</keyword>
<reference evidence="13 14" key="1">
    <citation type="submission" date="2017-10" db="EMBL/GenBank/DDBJ databases">
        <title>Novel microbial diversity and functional potential in the marine mammal oral microbiome.</title>
        <authorList>
            <person name="Dudek N.K."/>
            <person name="Sun C.L."/>
            <person name="Burstein D."/>
            <person name="Kantor R.S."/>
            <person name="Aliaga Goltsman D.S."/>
            <person name="Bik E.M."/>
            <person name="Thomas B.C."/>
            <person name="Banfield J.F."/>
            <person name="Relman D.A."/>
        </authorList>
    </citation>
    <scope>NUCLEOTIDE SEQUENCE [LARGE SCALE GENOMIC DNA]</scope>
    <source>
        <strain evidence="13">DOLJORAL78_47_21</strain>
    </source>
</reference>
<dbReference type="PIRSF" id="PIRSF000904">
    <property type="entry name" value="FBPtase_SBPase"/>
    <property type="match status" value="1"/>
</dbReference>
<evidence type="ECO:0000256" key="8">
    <source>
        <dbReference type="ARBA" id="ARBA00024331"/>
    </source>
</evidence>
<dbReference type="GO" id="GO:0005986">
    <property type="term" value="P:sucrose biosynthetic process"/>
    <property type="evidence" value="ECO:0007669"/>
    <property type="project" value="TreeGrafter"/>
</dbReference>
<evidence type="ECO:0000313" key="13">
    <source>
        <dbReference type="EMBL" id="PIE23638.1"/>
    </source>
</evidence>
<keyword evidence="3 9" id="KW-0963">Cytoplasm</keyword>
<dbReference type="PRINTS" id="PR00115">
    <property type="entry name" value="F16BPHPHTASE"/>
</dbReference>
<comment type="cofactor">
    <cofactor evidence="9">
        <name>Mg(2+)</name>
        <dbReference type="ChEBI" id="CHEBI:18420"/>
    </cofactor>
    <text evidence="9">Binds 2 magnesium ions per subunit.</text>
</comment>
<dbReference type="Pfam" id="PF18913">
    <property type="entry name" value="FBPase_C"/>
    <property type="match status" value="1"/>
</dbReference>
<dbReference type="NCBIfam" id="NF006780">
    <property type="entry name" value="PRK09293.1-4"/>
    <property type="match status" value="1"/>
</dbReference>
<dbReference type="CDD" id="cd00354">
    <property type="entry name" value="FBPase"/>
    <property type="match status" value="1"/>
</dbReference>
<keyword evidence="5 9" id="KW-0378">Hydrolase</keyword>
<evidence type="ECO:0000256" key="5">
    <source>
        <dbReference type="ARBA" id="ARBA00022801"/>
    </source>
</evidence>
<dbReference type="HAMAP" id="MF_01855">
    <property type="entry name" value="FBPase_class1"/>
    <property type="match status" value="1"/>
</dbReference>
<dbReference type="GO" id="GO:0000287">
    <property type="term" value="F:magnesium ion binding"/>
    <property type="evidence" value="ECO:0007669"/>
    <property type="project" value="UniProtKB-UniRule"/>
</dbReference>
<feature type="binding site" evidence="9">
    <location>
        <position position="103"/>
    </location>
    <ligand>
        <name>Mg(2+)</name>
        <dbReference type="ChEBI" id="CHEBI:18420"/>
        <label>1</label>
    </ligand>
</feature>
<dbReference type="Pfam" id="PF00316">
    <property type="entry name" value="FBPase"/>
    <property type="match status" value="1"/>
</dbReference>
<dbReference type="PANTHER" id="PTHR11556:SF35">
    <property type="entry name" value="SEDOHEPTULOSE-1,7-BISPHOSPHATASE, CHLOROPLASTIC"/>
    <property type="match status" value="1"/>
</dbReference>
<organism evidence="13 14">
    <name type="scientific">Neptuniibacter caesariensis</name>
    <dbReference type="NCBI Taxonomy" id="207954"/>
    <lineage>
        <taxon>Bacteria</taxon>
        <taxon>Pseudomonadati</taxon>
        <taxon>Pseudomonadota</taxon>
        <taxon>Gammaproteobacteria</taxon>
        <taxon>Oceanospirillales</taxon>
        <taxon>Oceanospirillaceae</taxon>
        <taxon>Neptuniibacter</taxon>
    </lineage>
</organism>
<feature type="binding site" evidence="9">
    <location>
        <position position="269"/>
    </location>
    <ligand>
        <name>Mg(2+)</name>
        <dbReference type="ChEBI" id="CHEBI:18420"/>
        <label>2</label>
    </ligand>
</feature>
<dbReference type="AlphaFoldDB" id="A0A2G6JJQ7"/>
<comment type="subunit">
    <text evidence="9">Homotetramer.</text>
</comment>
<feature type="binding site" evidence="9">
    <location>
        <position position="103"/>
    </location>
    <ligand>
        <name>Mg(2+)</name>
        <dbReference type="ChEBI" id="CHEBI:18420"/>
        <label>2</label>
    </ligand>
</feature>
<sequence>MFLLSQFLTQQDTEDTLVDLIGTLMLACKEVAIQLREGELAGVLGSTDNTNVQGETQKKMDVIANDLLKKFLLDNPLVAGLASEEEDHPVAGNPEGKYLVIFDPLDGSSNIDINVSVGTIFSILELPAGMDPSQDAAYLQCGRKQIASGYVLYGQSSILALTTGQGVNFFTLAHTGDFILTREQVQIPADTTEFAINMSNHRFWEDEMRNYVNDLLQGSEGPRGKNFNMRWVASMVAEVHRVMTRGGIFTYPWDNRSSSKPGKLRLMYEGNPMSMLIEQAGGISSTCYKNIMDLEPQHIHQRSAVALGSKNEVKTLLNYHAESGEGQAAKLNT</sequence>
<dbReference type="EC" id="3.1.3.11" evidence="9"/>
<dbReference type="EMBL" id="PDSH01000020">
    <property type="protein sequence ID" value="PIE23638.1"/>
    <property type="molecule type" value="Genomic_DNA"/>
</dbReference>
<comment type="pathway">
    <text evidence="8">Carbohydrate biosynthesis.</text>
</comment>
<dbReference type="GO" id="GO:0042132">
    <property type="term" value="F:fructose 1,6-bisphosphate 1-phosphatase activity"/>
    <property type="evidence" value="ECO:0007669"/>
    <property type="project" value="UniProtKB-UniRule"/>
</dbReference>
<keyword evidence="6 9" id="KW-0460">Magnesium</keyword>
<evidence type="ECO:0000256" key="9">
    <source>
        <dbReference type="HAMAP-Rule" id="MF_01855"/>
    </source>
</evidence>
<dbReference type="GO" id="GO:0006094">
    <property type="term" value="P:gluconeogenesis"/>
    <property type="evidence" value="ECO:0007669"/>
    <property type="project" value="UniProtKB-UniRule"/>
</dbReference>
<dbReference type="Gene3D" id="3.30.540.10">
    <property type="entry name" value="Fructose-1,6-Bisphosphatase, subunit A, domain 1"/>
    <property type="match status" value="1"/>
</dbReference>
<keyword evidence="7 9" id="KW-0119">Carbohydrate metabolism</keyword>
<evidence type="ECO:0000256" key="6">
    <source>
        <dbReference type="ARBA" id="ARBA00022842"/>
    </source>
</evidence>
<accession>A0A2G6JJQ7</accession>
<dbReference type="STRING" id="207954.MED92_01184"/>
<dbReference type="Gene3D" id="3.40.190.80">
    <property type="match status" value="1"/>
</dbReference>
<gene>
    <name evidence="9" type="primary">fbp</name>
    <name evidence="13" type="ORF">CSA60_04275</name>
</gene>
<evidence type="ECO:0000256" key="10">
    <source>
        <dbReference type="RuleBase" id="RU000508"/>
    </source>
</evidence>
<dbReference type="InterPro" id="IPR033391">
    <property type="entry name" value="FBPase_N"/>
</dbReference>
<dbReference type="PANTHER" id="PTHR11556">
    <property type="entry name" value="FRUCTOSE-1,6-BISPHOSPHATASE-RELATED"/>
    <property type="match status" value="1"/>
</dbReference>
<comment type="caution">
    <text evidence="9">Lacks conserved residue(s) required for the propagation of feature annotation.</text>
</comment>
<feature type="binding site" evidence="9">
    <location>
        <begin position="106"/>
        <end position="109"/>
    </location>
    <ligand>
        <name>substrate</name>
    </ligand>
</feature>
<dbReference type="InterPro" id="IPR044015">
    <property type="entry name" value="FBPase_C_dom"/>
</dbReference>
<dbReference type="GO" id="GO:0006000">
    <property type="term" value="P:fructose metabolic process"/>
    <property type="evidence" value="ECO:0007669"/>
    <property type="project" value="TreeGrafter"/>
</dbReference>
<dbReference type="InterPro" id="IPR000146">
    <property type="entry name" value="FBPase_class-1"/>
</dbReference>
<dbReference type="NCBIfam" id="NF006779">
    <property type="entry name" value="PRK09293.1-3"/>
    <property type="match status" value="1"/>
</dbReference>
<feature type="binding site" evidence="9">
    <location>
        <position position="106"/>
    </location>
    <ligand>
        <name>Mg(2+)</name>
        <dbReference type="ChEBI" id="CHEBI:18420"/>
        <label>2</label>
    </ligand>
</feature>
<proteinExistence type="inferred from homology"/>
<comment type="catalytic activity">
    <reaction evidence="1 9">
        <text>beta-D-fructose 1,6-bisphosphate + H2O = beta-D-fructose 6-phosphate + phosphate</text>
        <dbReference type="Rhea" id="RHEA:11064"/>
        <dbReference type="ChEBI" id="CHEBI:15377"/>
        <dbReference type="ChEBI" id="CHEBI:32966"/>
        <dbReference type="ChEBI" id="CHEBI:43474"/>
        <dbReference type="ChEBI" id="CHEBI:57634"/>
        <dbReference type="EC" id="3.1.3.11"/>
    </reaction>
</comment>